<proteinExistence type="predicted"/>
<organism evidence="1 2">
    <name type="scientific">Desulfomicrobium norvegicum (strain DSM 1741 / NCIMB 8310)</name>
    <name type="common">Desulfovibrio baculatus (strain Norway 4)</name>
    <name type="synonym">Desulfovibrio desulfuricans (strain Norway 4)</name>
    <dbReference type="NCBI Taxonomy" id="52561"/>
    <lineage>
        <taxon>Bacteria</taxon>
        <taxon>Pseudomonadati</taxon>
        <taxon>Thermodesulfobacteriota</taxon>
        <taxon>Desulfovibrionia</taxon>
        <taxon>Desulfovibrionales</taxon>
        <taxon>Desulfomicrobiaceae</taxon>
        <taxon>Desulfomicrobium</taxon>
    </lineage>
</organism>
<accession>A0A8G2F8T4</accession>
<protein>
    <submittedName>
        <fullName evidence="1">5-methylcytosine-specific restriction enzyme B</fullName>
    </submittedName>
</protein>
<dbReference type="AlphaFoldDB" id="A0A8G2F8T4"/>
<dbReference type="RefSeq" id="WP_208599880.1">
    <property type="nucleotide sequence ID" value="NZ_FOTO01000016.1"/>
</dbReference>
<sequence>MLYASIEKKLLEMQKMLNSEGKLLSKENLAVCYEKFREKFCPEALRLLDGEALLDFMHSHATKESLVYWLEFKDDKELPAIFGSIAGGSALKFGLYKRKETGKWLTGHPSNQRELTIEEAIGFARKHRDQLIKGDDLLKQMPVSPSFDDYVNLQNSLGEEAPDVSTLAWGHKYFSLLHPNILDDFHSPDYQRYMLTRMLQKTPSDKDGRYIAAYTFQQIAKHLGMHINHLTYSLNELYGKPYSYWRVGTTDGEDSNYWSEMKQGNFISVGWDNLGDLSWVNYKSEDKEELKKLMLEKYPKPAHVSSRQSN</sequence>
<comment type="caution">
    <text evidence="1">The sequence shown here is derived from an EMBL/GenBank/DDBJ whole genome shotgun (WGS) entry which is preliminary data.</text>
</comment>
<reference evidence="1 2" key="1">
    <citation type="submission" date="2016-10" db="EMBL/GenBank/DDBJ databases">
        <authorList>
            <person name="Varghese N."/>
            <person name="Submissions S."/>
        </authorList>
    </citation>
    <scope>NUCLEOTIDE SEQUENCE [LARGE SCALE GENOMIC DNA]</scope>
    <source>
        <strain evidence="1 2">DSM 1741</strain>
    </source>
</reference>
<keyword evidence="2" id="KW-1185">Reference proteome</keyword>
<gene>
    <name evidence="1" type="ORF">SAMN05421830_1161</name>
</gene>
<evidence type="ECO:0000313" key="1">
    <source>
        <dbReference type="EMBL" id="SFM13679.1"/>
    </source>
</evidence>
<feature type="non-terminal residue" evidence="1">
    <location>
        <position position="310"/>
    </location>
</feature>
<dbReference type="EMBL" id="FOTO01000016">
    <property type="protein sequence ID" value="SFM13679.1"/>
    <property type="molecule type" value="Genomic_DNA"/>
</dbReference>
<dbReference type="Proteomes" id="UP000199581">
    <property type="component" value="Unassembled WGS sequence"/>
</dbReference>
<name>A0A8G2F8T4_DESNO</name>
<evidence type="ECO:0000313" key="2">
    <source>
        <dbReference type="Proteomes" id="UP000199581"/>
    </source>
</evidence>